<reference evidence="3" key="1">
    <citation type="submission" date="2023-03" db="EMBL/GenBank/DDBJ databases">
        <title>Massive genome expansion in bonnet fungi (Mycena s.s.) driven by repeated elements and novel gene families across ecological guilds.</title>
        <authorList>
            <consortium name="Lawrence Berkeley National Laboratory"/>
            <person name="Harder C.B."/>
            <person name="Miyauchi S."/>
            <person name="Viragh M."/>
            <person name="Kuo A."/>
            <person name="Thoen E."/>
            <person name="Andreopoulos B."/>
            <person name="Lu D."/>
            <person name="Skrede I."/>
            <person name="Drula E."/>
            <person name="Henrissat B."/>
            <person name="Morin E."/>
            <person name="Kohler A."/>
            <person name="Barry K."/>
            <person name="LaButti K."/>
            <person name="Morin E."/>
            <person name="Salamov A."/>
            <person name="Lipzen A."/>
            <person name="Mereny Z."/>
            <person name="Hegedus B."/>
            <person name="Baldrian P."/>
            <person name="Stursova M."/>
            <person name="Weitz H."/>
            <person name="Taylor A."/>
            <person name="Grigoriev I.V."/>
            <person name="Nagy L.G."/>
            <person name="Martin F."/>
            <person name="Kauserud H."/>
        </authorList>
    </citation>
    <scope>NUCLEOTIDE SEQUENCE</scope>
    <source>
        <strain evidence="3">CBHHK200</strain>
    </source>
</reference>
<feature type="domain" description="PPM-type phosphatase" evidence="2">
    <location>
        <begin position="15"/>
        <end position="283"/>
    </location>
</feature>
<feature type="region of interest" description="Disordered" evidence="1">
    <location>
        <begin position="119"/>
        <end position="146"/>
    </location>
</feature>
<accession>A0AAD6SPC2</accession>
<feature type="compositionally biased region" description="Basic and acidic residues" evidence="1">
    <location>
        <begin position="137"/>
        <end position="146"/>
    </location>
</feature>
<dbReference type="Pfam" id="PF00481">
    <property type="entry name" value="PP2C"/>
    <property type="match status" value="1"/>
</dbReference>
<dbReference type="InterPro" id="IPR001932">
    <property type="entry name" value="PPM-type_phosphatase-like_dom"/>
</dbReference>
<evidence type="ECO:0000259" key="2">
    <source>
        <dbReference type="PROSITE" id="PS51746"/>
    </source>
</evidence>
<evidence type="ECO:0000256" key="1">
    <source>
        <dbReference type="SAM" id="MobiDB-lite"/>
    </source>
</evidence>
<comment type="caution">
    <text evidence="3">The sequence shown here is derived from an EMBL/GenBank/DDBJ whole genome shotgun (WGS) entry which is preliminary data.</text>
</comment>
<dbReference type="SMART" id="SM00332">
    <property type="entry name" value="PP2Cc"/>
    <property type="match status" value="1"/>
</dbReference>
<evidence type="ECO:0000313" key="3">
    <source>
        <dbReference type="EMBL" id="KAJ7031636.1"/>
    </source>
</evidence>
<dbReference type="EMBL" id="JARJCM010000080">
    <property type="protein sequence ID" value="KAJ7031636.1"/>
    <property type="molecule type" value="Genomic_DNA"/>
</dbReference>
<dbReference type="AlphaFoldDB" id="A0AAD6SPC2"/>
<dbReference type="Gene3D" id="3.60.40.10">
    <property type="entry name" value="PPM-type phosphatase domain"/>
    <property type="match status" value="1"/>
</dbReference>
<gene>
    <name evidence="3" type="ORF">C8F04DRAFT_1363040</name>
</gene>
<proteinExistence type="predicted"/>
<name>A0AAD6SPC2_9AGAR</name>
<protein>
    <submittedName>
        <fullName evidence="3">Phosphatase 2C-like domain-containing protein</fullName>
    </submittedName>
</protein>
<dbReference type="SUPFAM" id="SSF81606">
    <property type="entry name" value="PP2C-like"/>
    <property type="match status" value="1"/>
</dbReference>
<dbReference type="GO" id="GO:0004722">
    <property type="term" value="F:protein serine/threonine phosphatase activity"/>
    <property type="evidence" value="ECO:0007669"/>
    <property type="project" value="InterPro"/>
</dbReference>
<evidence type="ECO:0000313" key="4">
    <source>
        <dbReference type="Proteomes" id="UP001218188"/>
    </source>
</evidence>
<sequence length="284" mass="31426">MNSGKIHEAIQTFAGVQIASVQYQPTDRSIEDRFSVTLSPTASGHGGAATAEHISNILPPALLECSPEEHTRVFEATDKSMLDAFKIDHPPFRFHIPGMQVNYANAGYCRSLVFHSQDSEDTEPLQQTADLNAKSQSEQERLKREHPDEELLAALRETYEHPRFLVSFGVNNWQHKKYVDALSSIDRNGGKVPLNVQYESYFYGYRTPPYLVATPNVGVMRLSRDSVIVCGSDGLFDLVTNEVVAQTVRLGIRDGVGNLAAHLLDSVIPLGIGDDVTILVLIFT</sequence>
<feature type="compositionally biased region" description="Polar residues" evidence="1">
    <location>
        <begin position="124"/>
        <end position="136"/>
    </location>
</feature>
<organism evidence="3 4">
    <name type="scientific">Mycena alexandri</name>
    <dbReference type="NCBI Taxonomy" id="1745969"/>
    <lineage>
        <taxon>Eukaryota</taxon>
        <taxon>Fungi</taxon>
        <taxon>Dikarya</taxon>
        <taxon>Basidiomycota</taxon>
        <taxon>Agaricomycotina</taxon>
        <taxon>Agaricomycetes</taxon>
        <taxon>Agaricomycetidae</taxon>
        <taxon>Agaricales</taxon>
        <taxon>Marasmiineae</taxon>
        <taxon>Mycenaceae</taxon>
        <taxon>Mycena</taxon>
    </lineage>
</organism>
<dbReference type="PROSITE" id="PS51746">
    <property type="entry name" value="PPM_2"/>
    <property type="match status" value="1"/>
</dbReference>
<dbReference type="Proteomes" id="UP001218188">
    <property type="component" value="Unassembled WGS sequence"/>
</dbReference>
<dbReference type="PANTHER" id="PTHR47992">
    <property type="entry name" value="PROTEIN PHOSPHATASE"/>
    <property type="match status" value="1"/>
</dbReference>
<dbReference type="InterPro" id="IPR036457">
    <property type="entry name" value="PPM-type-like_dom_sf"/>
</dbReference>
<keyword evidence="4" id="KW-1185">Reference proteome</keyword>
<dbReference type="InterPro" id="IPR015655">
    <property type="entry name" value="PP2C"/>
</dbReference>